<dbReference type="CDD" id="cd01097">
    <property type="entry name" value="Tetrahydromethanopterin_reductase"/>
    <property type="match status" value="1"/>
</dbReference>
<dbReference type="InterPro" id="IPR011251">
    <property type="entry name" value="Luciferase-like_dom"/>
</dbReference>
<evidence type="ECO:0000259" key="1">
    <source>
        <dbReference type="Pfam" id="PF00296"/>
    </source>
</evidence>
<dbReference type="Proteomes" id="UP000240739">
    <property type="component" value="Unassembled WGS sequence"/>
</dbReference>
<gene>
    <name evidence="2" type="ORF">C7Y72_11835</name>
</gene>
<dbReference type="AlphaFoldDB" id="A0A2T4UM30"/>
<dbReference type="InterPro" id="IPR036661">
    <property type="entry name" value="Luciferase-like_sf"/>
</dbReference>
<dbReference type="Pfam" id="PF00296">
    <property type="entry name" value="Bac_luciferase"/>
    <property type="match status" value="1"/>
</dbReference>
<comment type="caution">
    <text evidence="2">The sequence shown here is derived from an EMBL/GenBank/DDBJ whole genome shotgun (WGS) entry which is preliminary data.</text>
</comment>
<dbReference type="Gene3D" id="3.20.20.30">
    <property type="entry name" value="Luciferase-like domain"/>
    <property type="match status" value="1"/>
</dbReference>
<dbReference type="PANTHER" id="PTHR43244">
    <property type="match status" value="1"/>
</dbReference>
<proteinExistence type="predicted"/>
<evidence type="ECO:0000313" key="2">
    <source>
        <dbReference type="EMBL" id="PTL60279.1"/>
    </source>
</evidence>
<dbReference type="SUPFAM" id="SSF51679">
    <property type="entry name" value="Bacterial luciferase-like"/>
    <property type="match status" value="1"/>
</dbReference>
<accession>A0A2T4UM30</accession>
<protein>
    <submittedName>
        <fullName evidence="2">LLM class flavin-dependent oxidoreductase</fullName>
    </submittedName>
</protein>
<dbReference type="RefSeq" id="WP_107568924.1">
    <property type="nucleotide sequence ID" value="NZ_PYYB01000001.1"/>
</dbReference>
<dbReference type="InterPro" id="IPR050564">
    <property type="entry name" value="F420-G6PD/mer"/>
</dbReference>
<dbReference type="EMBL" id="PYYB01000001">
    <property type="protein sequence ID" value="PTL60279.1"/>
    <property type="molecule type" value="Genomic_DNA"/>
</dbReference>
<reference evidence="2 3" key="1">
    <citation type="submission" date="2018-03" db="EMBL/GenBank/DDBJ databases">
        <title>Aquarubrobacter algicola gen. nov., sp. nov., a novel actinobacterium isolated from shallow eutrophic lake during the end of cyanobacterial harmful algal blooms.</title>
        <authorList>
            <person name="Chun S.J."/>
        </authorList>
    </citation>
    <scope>NUCLEOTIDE SEQUENCE [LARGE SCALE GENOMIC DNA]</scope>
    <source>
        <strain evidence="2 3">Seoho-28</strain>
    </source>
</reference>
<organism evidence="2 3">
    <name type="scientific">Paraconexibacter algicola</name>
    <dbReference type="NCBI Taxonomy" id="2133960"/>
    <lineage>
        <taxon>Bacteria</taxon>
        <taxon>Bacillati</taxon>
        <taxon>Actinomycetota</taxon>
        <taxon>Thermoleophilia</taxon>
        <taxon>Solirubrobacterales</taxon>
        <taxon>Paraconexibacteraceae</taxon>
        <taxon>Paraconexibacter</taxon>
    </lineage>
</organism>
<dbReference type="PANTHER" id="PTHR43244:SF2">
    <property type="entry name" value="CONSERVED HYPOTHETICAL ALANINE AND PROLINE-RICH PROTEIN"/>
    <property type="match status" value="1"/>
</dbReference>
<evidence type="ECO:0000313" key="3">
    <source>
        <dbReference type="Proteomes" id="UP000240739"/>
    </source>
</evidence>
<dbReference type="GO" id="GO:0016705">
    <property type="term" value="F:oxidoreductase activity, acting on paired donors, with incorporation or reduction of molecular oxygen"/>
    <property type="evidence" value="ECO:0007669"/>
    <property type="project" value="InterPro"/>
</dbReference>
<dbReference type="OrthoDB" id="3284378at2"/>
<feature type="domain" description="Luciferase-like" evidence="1">
    <location>
        <begin position="18"/>
        <end position="310"/>
    </location>
</feature>
<keyword evidence="3" id="KW-1185">Reference proteome</keyword>
<sequence length="343" mass="37615">MPERPRFDTAPSLLITGGGGLRDIAESARLAEDAGFAGAWTTEFYDRSATVSLAAMAAATRHITLGSAIAYGFGRTPLVWAAEARDLDELTDQRLILGLGTGTRRMQQDWHGLDGEHPAPRMEELVPLLRRLLRLHEGPITHDGRFYRLHVNPTLPVAPPPRTDLPIYLAGVNPRMIRAAGRVGDGLVGHPLFTAEYVRDIARPALAAGAEHAGRDAEIPIAGYLTCSVNEDRDAARQAARATVAFNSTVKTYRVVHRHHGWEDHAERIRQKWIGGDFAAAVQAVPDEMVDAITLAGTPDEVRTRYAERWQGVYEHTLLWPPAFSGMAGVRAVIETFAHKPKP</sequence>
<name>A0A2T4UM30_9ACTN</name>